<proteinExistence type="predicted"/>
<evidence type="ECO:0000256" key="1">
    <source>
        <dbReference type="SAM" id="SignalP"/>
    </source>
</evidence>
<reference evidence="2 3" key="1">
    <citation type="journal article" date="2016" name="Front. Microbiol.">
        <title>High-Level Heat Resistance of Spores of Bacillus amyloliquefaciens and Bacillus licheniformis Results from the Presence of a spoVA Operon in a Tn1546 Transposon.</title>
        <authorList>
            <person name="Berendsen E.M."/>
            <person name="Koning R.A."/>
            <person name="Boekhorst J."/>
            <person name="de Jong A."/>
            <person name="Kuipers O.P."/>
            <person name="Wells-Bennik M.H."/>
        </authorList>
    </citation>
    <scope>NUCLEOTIDE SEQUENCE [LARGE SCALE GENOMIC DNA]</scope>
    <source>
        <strain evidence="2 3">B4121</strain>
    </source>
</reference>
<dbReference type="AlphaFoldDB" id="A0A7Z0WXD8"/>
<dbReference type="Proteomes" id="UP000185604">
    <property type="component" value="Unassembled WGS sequence"/>
</dbReference>
<sequence length="217" mass="23611">MKVLAKSLLVASSLTLAFPISFANAKEQIQEEMHTKGTFIIDTVATRTATVTDETGETYTAVYNKTTGDIKITSKNSEGLQGSKVITQSIVQNNYQTSTSGSFSITKIPEGSGVGVGKGGWKYSHTQYGSTKIAQIYTGAVAAVLASITGTAIAAGSGLVSYFAGVSPTMAYYTKIIYMKKVKGIWYEKDYVQWYKDSNRKKKIGKEYIVYKDYVTD</sequence>
<name>A0A7Z0WXD8_9BACI</name>
<accession>A0A7Z0WXD8</accession>
<evidence type="ECO:0000313" key="3">
    <source>
        <dbReference type="Proteomes" id="UP000185604"/>
    </source>
</evidence>
<comment type="caution">
    <text evidence="2">The sequence shown here is derived from an EMBL/GenBank/DDBJ whole genome shotgun (WGS) entry which is preliminary data.</text>
</comment>
<organism evidence="2 3">
    <name type="scientific">Bacillus paralicheniformis</name>
    <dbReference type="NCBI Taxonomy" id="1648923"/>
    <lineage>
        <taxon>Bacteria</taxon>
        <taxon>Bacillati</taxon>
        <taxon>Bacillota</taxon>
        <taxon>Bacilli</taxon>
        <taxon>Bacillales</taxon>
        <taxon>Bacillaceae</taxon>
        <taxon>Bacillus</taxon>
    </lineage>
</organism>
<feature type="chain" id="PRO_5030549358" evidence="1">
    <location>
        <begin position="26"/>
        <end position="217"/>
    </location>
</feature>
<gene>
    <name evidence="2" type="ORF">B4121_3101</name>
</gene>
<dbReference type="EMBL" id="LKPO01000020">
    <property type="protein sequence ID" value="OLF90888.1"/>
    <property type="molecule type" value="Genomic_DNA"/>
</dbReference>
<protein>
    <submittedName>
        <fullName evidence="2">Uncharacterized protein</fullName>
    </submittedName>
</protein>
<dbReference type="RefSeq" id="WP_035337128.1">
    <property type="nucleotide sequence ID" value="NZ_AP023088.1"/>
</dbReference>
<feature type="signal peptide" evidence="1">
    <location>
        <begin position="1"/>
        <end position="25"/>
    </location>
</feature>
<keyword evidence="1" id="KW-0732">Signal</keyword>
<evidence type="ECO:0000313" key="2">
    <source>
        <dbReference type="EMBL" id="OLF90888.1"/>
    </source>
</evidence>